<keyword evidence="1" id="KW-0479">Metal-binding</keyword>
<feature type="domain" description="SIAH-type" evidence="7">
    <location>
        <begin position="291"/>
        <end position="351"/>
    </location>
</feature>
<dbReference type="PANTHER" id="PTHR46632">
    <property type="entry name" value="E3 UBIQUITIN-PROTEIN LIGASE SINA-LIKE 4"/>
    <property type="match status" value="1"/>
</dbReference>
<keyword evidence="9" id="KW-1185">Reference proteome</keyword>
<evidence type="ECO:0000256" key="5">
    <source>
        <dbReference type="PROSITE-ProRule" id="PRU00455"/>
    </source>
</evidence>
<dbReference type="PROSITE" id="PS51081">
    <property type="entry name" value="ZF_SIAH"/>
    <property type="match status" value="1"/>
</dbReference>
<dbReference type="AlphaFoldDB" id="A0A2T7DQI8"/>
<dbReference type="Proteomes" id="UP000244336">
    <property type="component" value="Chromosome 5"/>
</dbReference>
<dbReference type="OrthoDB" id="4788989at2759"/>
<dbReference type="InterPro" id="IPR013083">
    <property type="entry name" value="Znf_RING/FYVE/PHD"/>
</dbReference>
<comment type="function">
    <text evidence="4">E3 ubiquitin-protein ligase that mediates ubiquitination and subsequent proteasomal degradation of target proteins. E3 ubiquitin ligases accept ubiquitin from an E2 ubiquitin-conjugating enzyme in the form of a thioester and then directly transfers the ubiquitin to targeted substrates. It probably triggers the ubiquitin-mediated degradation of different substrates.</text>
</comment>
<dbReference type="EMBL" id="CM009753">
    <property type="protein sequence ID" value="PUZ57826.1"/>
    <property type="molecule type" value="Genomic_DNA"/>
</dbReference>
<proteinExistence type="predicted"/>
<dbReference type="STRING" id="1504633.A0A2T7DQI8"/>
<reference evidence="8 9" key="1">
    <citation type="submission" date="2018-04" db="EMBL/GenBank/DDBJ databases">
        <title>WGS assembly of Panicum hallii var. hallii HAL2.</title>
        <authorList>
            <person name="Lovell J."/>
            <person name="Jenkins J."/>
            <person name="Lowry D."/>
            <person name="Mamidi S."/>
            <person name="Sreedasyam A."/>
            <person name="Weng X."/>
            <person name="Barry K."/>
            <person name="Bonette J."/>
            <person name="Campitelli B."/>
            <person name="Daum C."/>
            <person name="Gordon S."/>
            <person name="Gould B."/>
            <person name="Lipzen A."/>
            <person name="MacQueen A."/>
            <person name="Palacio-Mejia J."/>
            <person name="Plott C."/>
            <person name="Shakirov E."/>
            <person name="Shu S."/>
            <person name="Yoshinaga Y."/>
            <person name="Zane M."/>
            <person name="Rokhsar D."/>
            <person name="Grimwood J."/>
            <person name="Schmutz J."/>
            <person name="Juenger T."/>
        </authorList>
    </citation>
    <scope>NUCLEOTIDE SEQUENCE [LARGE SCALE GENOMIC DNA]</scope>
    <source>
        <strain evidence="9">cv. HAL2</strain>
    </source>
</reference>
<evidence type="ECO:0000256" key="3">
    <source>
        <dbReference type="ARBA" id="ARBA00022833"/>
    </source>
</evidence>
<evidence type="ECO:0000256" key="2">
    <source>
        <dbReference type="ARBA" id="ARBA00022771"/>
    </source>
</evidence>
<accession>A0A2T7DQI8</accession>
<dbReference type="PANTHER" id="PTHR46632:SF14">
    <property type="entry name" value="RING-TYPE E3 UBIQUITIN TRANSFERASE"/>
    <property type="match status" value="1"/>
</dbReference>
<evidence type="ECO:0000313" key="8">
    <source>
        <dbReference type="EMBL" id="PUZ57826.1"/>
    </source>
</evidence>
<evidence type="ECO:0000256" key="1">
    <source>
        <dbReference type="ARBA" id="ARBA00022723"/>
    </source>
</evidence>
<name>A0A2T7DQI8_9POAL</name>
<dbReference type="InterPro" id="IPR044286">
    <property type="entry name" value="SINL_plant"/>
</dbReference>
<feature type="compositionally biased region" description="Basic residues" evidence="6">
    <location>
        <begin position="141"/>
        <end position="153"/>
    </location>
</feature>
<feature type="compositionally biased region" description="Basic and acidic residues" evidence="6">
    <location>
        <begin position="1"/>
        <end position="11"/>
    </location>
</feature>
<dbReference type="Gene3D" id="3.30.40.10">
    <property type="entry name" value="Zinc/RING finger domain, C3HC4 (zinc finger)"/>
    <property type="match status" value="1"/>
</dbReference>
<feature type="compositionally biased region" description="Basic residues" evidence="6">
    <location>
        <begin position="169"/>
        <end position="191"/>
    </location>
</feature>
<dbReference type="SUPFAM" id="SSF49599">
    <property type="entry name" value="TRAF domain-like"/>
    <property type="match status" value="1"/>
</dbReference>
<evidence type="ECO:0000256" key="4">
    <source>
        <dbReference type="ARBA" id="ARBA00024004"/>
    </source>
</evidence>
<keyword evidence="2 5" id="KW-0863">Zinc-finger</keyword>
<gene>
    <name evidence="8" type="ORF">GQ55_5G460300</name>
</gene>
<dbReference type="InterPro" id="IPR013010">
    <property type="entry name" value="Znf_SIAH"/>
</dbReference>
<sequence length="483" mass="54899">MSIVDGKDRRPVASRWDGPARRRGKAKRDRDVLRSPSYLALRNHGVVSDGGSDRRSRSPSPARRRARPSRYFDGNVDRRLSRSPSPRRRRARSNSYRSEEDGDESDRRSLISRSPQPSPSRRRRSRSNSFRGGDDEPDRRSRSRTPIRRRRGRFNSDLDEYDEQADRRSRSRTPRRRPAPRSCRSRSRSRTRSQECEDRGCCRPRPADDDHYRPPDEDDFYVRIENPDHLFKCVRCRDLLSSPVYECAAGHVTCATCHDSANGGGGGDHKCSHCGSSDYTPSRAVADWLRSVRFSCPNYGHGCPSFLPRHEMEAAHEGTCRYAPIFCPDRSCYFDGCPPDELERHLTTRHAWNVVSFRYGQPFSVRVQPSRSLLRAEDGEIFHLRSELARGGTKLSMIRIRPENAAAAEFTYELKTPAAAGLQHRMQMQSTVWATSLGHGAEDANPVSVTVPDDMFPLEGPEQDSVEVRVHKVAPAPAPARDN</sequence>
<feature type="region of interest" description="Disordered" evidence="6">
    <location>
        <begin position="1"/>
        <end position="191"/>
    </location>
</feature>
<organism evidence="8 9">
    <name type="scientific">Panicum hallii var. hallii</name>
    <dbReference type="NCBI Taxonomy" id="1504633"/>
    <lineage>
        <taxon>Eukaryota</taxon>
        <taxon>Viridiplantae</taxon>
        <taxon>Streptophyta</taxon>
        <taxon>Embryophyta</taxon>
        <taxon>Tracheophyta</taxon>
        <taxon>Spermatophyta</taxon>
        <taxon>Magnoliopsida</taxon>
        <taxon>Liliopsida</taxon>
        <taxon>Poales</taxon>
        <taxon>Poaceae</taxon>
        <taxon>PACMAD clade</taxon>
        <taxon>Panicoideae</taxon>
        <taxon>Panicodae</taxon>
        <taxon>Paniceae</taxon>
        <taxon>Panicinae</taxon>
        <taxon>Panicum</taxon>
        <taxon>Panicum sect. Panicum</taxon>
    </lineage>
</organism>
<protein>
    <recommendedName>
        <fullName evidence="7">SIAH-type domain-containing protein</fullName>
    </recommendedName>
</protein>
<evidence type="ECO:0000256" key="6">
    <source>
        <dbReference type="SAM" id="MobiDB-lite"/>
    </source>
</evidence>
<keyword evidence="3" id="KW-0862">Zinc</keyword>
<dbReference type="GO" id="GO:0008270">
    <property type="term" value="F:zinc ion binding"/>
    <property type="evidence" value="ECO:0007669"/>
    <property type="project" value="UniProtKB-KW"/>
</dbReference>
<evidence type="ECO:0000259" key="7">
    <source>
        <dbReference type="PROSITE" id="PS51081"/>
    </source>
</evidence>
<evidence type="ECO:0000313" key="9">
    <source>
        <dbReference type="Proteomes" id="UP000244336"/>
    </source>
</evidence>
<dbReference type="Gramene" id="PUZ57826">
    <property type="protein sequence ID" value="PUZ57826"/>
    <property type="gene ID" value="GQ55_5G460300"/>
</dbReference>